<name>W6MGI0_9ASCO</name>
<protein>
    <submittedName>
        <fullName evidence="1">Uncharacterized protein</fullName>
    </submittedName>
</protein>
<gene>
    <name evidence="1" type="ORF">KUCA_T00001186001</name>
</gene>
<dbReference type="RefSeq" id="XP_022457231.1">
    <property type="nucleotide sequence ID" value="XM_022605799.1"/>
</dbReference>
<keyword evidence="2" id="KW-1185">Reference proteome</keyword>
<dbReference type="InterPro" id="IPR012340">
    <property type="entry name" value="NA-bd_OB-fold"/>
</dbReference>
<dbReference type="HOGENOM" id="CLU_1678181_0_0_1"/>
<proteinExistence type="predicted"/>
<evidence type="ECO:0000313" key="1">
    <source>
        <dbReference type="EMBL" id="CDK25219.1"/>
    </source>
</evidence>
<dbReference type="Gene3D" id="2.40.50.140">
    <property type="entry name" value="Nucleic acid-binding proteins"/>
    <property type="match status" value="1"/>
</dbReference>
<accession>W6MGI0</accession>
<organism evidence="1 2">
    <name type="scientific">Kuraishia capsulata CBS 1993</name>
    <dbReference type="NCBI Taxonomy" id="1382522"/>
    <lineage>
        <taxon>Eukaryota</taxon>
        <taxon>Fungi</taxon>
        <taxon>Dikarya</taxon>
        <taxon>Ascomycota</taxon>
        <taxon>Saccharomycotina</taxon>
        <taxon>Pichiomycetes</taxon>
        <taxon>Pichiales</taxon>
        <taxon>Pichiaceae</taxon>
        <taxon>Kuraishia</taxon>
    </lineage>
</organism>
<dbReference type="AlphaFoldDB" id="W6MGI0"/>
<reference evidence="1" key="2">
    <citation type="submission" date="2014-02" db="EMBL/GenBank/DDBJ databases">
        <title>Complete DNA sequence of /Kuraishia capsulata/ illustrates novel genomic features among budding yeasts (/Saccharomycotina/).</title>
        <authorList>
            <person name="Morales L."/>
            <person name="Noel B."/>
            <person name="Porcel B."/>
            <person name="Marcet-Houben M."/>
            <person name="Hullo M-F."/>
            <person name="Sacerdot C."/>
            <person name="Tekaia F."/>
            <person name="Leh-Louis V."/>
            <person name="Despons L."/>
            <person name="Khanna V."/>
            <person name="Aury J-M."/>
            <person name="Barbe V."/>
            <person name="Couloux A."/>
            <person name="Labadie K."/>
            <person name="Pelletier E."/>
            <person name="Souciet J-L."/>
            <person name="Boekhout T."/>
            <person name="Gabaldon T."/>
            <person name="Wincker P."/>
            <person name="Dujon B."/>
        </authorList>
    </citation>
    <scope>NUCLEOTIDE SEQUENCE</scope>
    <source>
        <strain evidence="1">CBS 1993</strain>
    </source>
</reference>
<dbReference type="Proteomes" id="UP000019384">
    <property type="component" value="Unassembled WGS sequence"/>
</dbReference>
<dbReference type="EMBL" id="HG793125">
    <property type="protein sequence ID" value="CDK25219.1"/>
    <property type="molecule type" value="Genomic_DNA"/>
</dbReference>
<dbReference type="GeneID" id="34518619"/>
<evidence type="ECO:0000313" key="2">
    <source>
        <dbReference type="Proteomes" id="UP000019384"/>
    </source>
</evidence>
<reference evidence="1" key="1">
    <citation type="submission" date="2013-12" db="EMBL/GenBank/DDBJ databases">
        <authorList>
            <person name="Genoscope - CEA"/>
        </authorList>
    </citation>
    <scope>NUCLEOTIDE SEQUENCE</scope>
    <source>
        <strain evidence="1">CBS 1993</strain>
    </source>
</reference>
<sequence>MVLIVSRQNLEKIRQESEKTQTQICARVLATVLRYDAYDGLLTVIGSDDLASRDESRAIKVDIGNLMLTLEVKPELLEYGSTVNVDIAVSGCAWPVYGIGLRPLADPGVMANPAAMDVLRAVANLESLPNVYKEVGYDTMDFVHCGGTDGEVSGDGE</sequence>